<dbReference type="InterPro" id="IPR006597">
    <property type="entry name" value="Sel1-like"/>
</dbReference>
<feature type="compositionally biased region" description="Basic residues" evidence="5">
    <location>
        <begin position="64"/>
        <end position="83"/>
    </location>
</feature>
<evidence type="ECO:0000259" key="6">
    <source>
        <dbReference type="PROSITE" id="PS50103"/>
    </source>
</evidence>
<dbReference type="InterPro" id="IPR036855">
    <property type="entry name" value="Znf_CCCH_sf"/>
</dbReference>
<dbReference type="InterPro" id="IPR000571">
    <property type="entry name" value="Znf_CCCH"/>
</dbReference>
<dbReference type="Pfam" id="PF14608">
    <property type="entry name" value="zf-CCCH_2"/>
    <property type="match status" value="1"/>
</dbReference>
<dbReference type="FunFam" id="4.10.1000.10:FF:000035">
    <property type="entry name" value="CCCH zinc finger protein, variant"/>
    <property type="match status" value="1"/>
</dbReference>
<evidence type="ECO:0000256" key="5">
    <source>
        <dbReference type="SAM" id="MobiDB-lite"/>
    </source>
</evidence>
<evidence type="ECO:0000256" key="4">
    <source>
        <dbReference type="PROSITE-ProRule" id="PRU00723"/>
    </source>
</evidence>
<feature type="domain" description="C3H1-type" evidence="6">
    <location>
        <begin position="283"/>
        <end position="306"/>
    </location>
</feature>
<dbReference type="Gene3D" id="1.25.40.10">
    <property type="entry name" value="Tetratricopeptide repeat domain"/>
    <property type="match status" value="1"/>
</dbReference>
<name>A0A0G4L4I1_VERLO</name>
<dbReference type="Pfam" id="PF08238">
    <property type="entry name" value="Sel1"/>
    <property type="match status" value="2"/>
</dbReference>
<feature type="domain" description="C3H1-type" evidence="6">
    <location>
        <begin position="251"/>
        <end position="279"/>
    </location>
</feature>
<keyword evidence="2 4" id="KW-0863">Zinc-finger</keyword>
<feature type="zinc finger region" description="C3H1-type" evidence="4">
    <location>
        <begin position="283"/>
        <end position="306"/>
    </location>
</feature>
<organism evidence="7 8">
    <name type="scientific">Verticillium longisporum</name>
    <name type="common">Verticillium dahliae var. longisporum</name>
    <dbReference type="NCBI Taxonomy" id="100787"/>
    <lineage>
        <taxon>Eukaryota</taxon>
        <taxon>Fungi</taxon>
        <taxon>Dikarya</taxon>
        <taxon>Ascomycota</taxon>
        <taxon>Pezizomycotina</taxon>
        <taxon>Sordariomycetes</taxon>
        <taxon>Hypocreomycetidae</taxon>
        <taxon>Glomerellales</taxon>
        <taxon>Plectosphaerellaceae</taxon>
        <taxon>Verticillium</taxon>
    </lineage>
</organism>
<dbReference type="PANTHER" id="PTHR43628:SF1">
    <property type="entry name" value="CHITIN SYNTHASE REGULATORY FACTOR 2-RELATED"/>
    <property type="match status" value="1"/>
</dbReference>
<dbReference type="SMART" id="SM00671">
    <property type="entry name" value="SEL1"/>
    <property type="match status" value="1"/>
</dbReference>
<dbReference type="InterPro" id="IPR011990">
    <property type="entry name" value="TPR-like_helical_dom_sf"/>
</dbReference>
<evidence type="ECO:0000256" key="2">
    <source>
        <dbReference type="ARBA" id="ARBA00022771"/>
    </source>
</evidence>
<keyword evidence="1 4" id="KW-0479">Metal-binding</keyword>
<evidence type="ECO:0000256" key="3">
    <source>
        <dbReference type="ARBA" id="ARBA00022833"/>
    </source>
</evidence>
<dbReference type="SMART" id="SM00356">
    <property type="entry name" value="ZnF_C3H1"/>
    <property type="match status" value="3"/>
</dbReference>
<dbReference type="SUPFAM" id="SSF90229">
    <property type="entry name" value="CCCH zinc finger"/>
    <property type="match status" value="2"/>
</dbReference>
<feature type="region of interest" description="Disordered" evidence="5">
    <location>
        <begin position="58"/>
        <end position="98"/>
    </location>
</feature>
<dbReference type="AlphaFoldDB" id="A0A0G4L4I1"/>
<evidence type="ECO:0000256" key="1">
    <source>
        <dbReference type="ARBA" id="ARBA00022723"/>
    </source>
</evidence>
<dbReference type="Proteomes" id="UP000045706">
    <property type="component" value="Unassembled WGS sequence"/>
</dbReference>
<gene>
    <name evidence="7" type="ORF">BN1723_011148</name>
</gene>
<protein>
    <recommendedName>
        <fullName evidence="6">C3H1-type domain-containing protein</fullName>
    </recommendedName>
</protein>
<keyword evidence="3 4" id="KW-0862">Zinc</keyword>
<feature type="zinc finger region" description="C3H1-type" evidence="4">
    <location>
        <begin position="307"/>
        <end position="333"/>
    </location>
</feature>
<dbReference type="GO" id="GO:0008270">
    <property type="term" value="F:zinc ion binding"/>
    <property type="evidence" value="ECO:0007669"/>
    <property type="project" value="UniProtKB-KW"/>
</dbReference>
<dbReference type="Gene3D" id="4.10.1000.10">
    <property type="entry name" value="Zinc finger, CCCH-type"/>
    <property type="match status" value="1"/>
</dbReference>
<feature type="compositionally biased region" description="Polar residues" evidence="5">
    <location>
        <begin position="84"/>
        <end position="98"/>
    </location>
</feature>
<dbReference type="EMBL" id="CVQI01007446">
    <property type="protein sequence ID" value="CRK16917.1"/>
    <property type="molecule type" value="Genomic_DNA"/>
</dbReference>
<dbReference type="PROSITE" id="PS50103">
    <property type="entry name" value="ZF_C3H1"/>
    <property type="match status" value="3"/>
</dbReference>
<accession>A0A0G4L4I1</accession>
<dbReference type="GO" id="GO:0032153">
    <property type="term" value="C:cell division site"/>
    <property type="evidence" value="ECO:0007669"/>
    <property type="project" value="TreeGrafter"/>
</dbReference>
<evidence type="ECO:0000313" key="7">
    <source>
        <dbReference type="EMBL" id="CRK16917.1"/>
    </source>
</evidence>
<feature type="compositionally biased region" description="Low complexity" evidence="5">
    <location>
        <begin position="25"/>
        <end position="43"/>
    </location>
</feature>
<dbReference type="InterPro" id="IPR052945">
    <property type="entry name" value="Mitotic_Regulator"/>
</dbReference>
<proteinExistence type="predicted"/>
<dbReference type="SUPFAM" id="SSF81901">
    <property type="entry name" value="HCP-like"/>
    <property type="match status" value="1"/>
</dbReference>
<feature type="region of interest" description="Disordered" evidence="5">
    <location>
        <begin position="19"/>
        <end position="43"/>
    </location>
</feature>
<dbReference type="GO" id="GO:0010972">
    <property type="term" value="P:negative regulation of G2/M transition of mitotic cell cycle"/>
    <property type="evidence" value="ECO:0007669"/>
    <property type="project" value="TreeGrafter"/>
</dbReference>
<evidence type="ECO:0000313" key="8">
    <source>
        <dbReference type="Proteomes" id="UP000045706"/>
    </source>
</evidence>
<dbReference type="Gene3D" id="6.10.250.3220">
    <property type="match status" value="1"/>
</dbReference>
<dbReference type="PANTHER" id="PTHR43628">
    <property type="entry name" value="ACTIVATOR OF C KINASE PROTEIN 1-RELATED"/>
    <property type="match status" value="1"/>
</dbReference>
<feature type="domain" description="C3H1-type" evidence="6">
    <location>
        <begin position="307"/>
        <end position="333"/>
    </location>
</feature>
<reference evidence="8" key="1">
    <citation type="submission" date="2015-05" db="EMBL/GenBank/DDBJ databases">
        <authorList>
            <person name="Fogelqvist Johan"/>
        </authorList>
    </citation>
    <scope>NUCLEOTIDE SEQUENCE [LARGE SCALE GENOMIC DNA]</scope>
</reference>
<dbReference type="Pfam" id="PF00642">
    <property type="entry name" value="zf-CCCH"/>
    <property type="match status" value="1"/>
</dbReference>
<sequence length="524" mass="57115">MFSEEQELLAKISRLAGKINRHKSQQSGAQSPAAPQPAHSSRLSSTYRLRYLSLTTPDNTFRSSSHHYHPYRGGRHGPVHRNRSLNSGSHTPTAEVQSASNAVISNASGSWVATTNRHNMQLINSNVFEEKNQKRTEAIEATRKQQLASQNAREASQLTSHLHQRQGPRVAAGFARANPQPNLTNAGQDHVIDIQGISFRVTCNGSKLVKVAGTSATPKVAVVGGVHFRRSKNGNLYRQGVIKLHPHAGVKKVNVPCRMFSSTGSCPKGPTCRYIHDASKVAVCRDFLQKGKCANGEDCDLSHDLCPQRTPTCLHFIKGNCANHECPYAHNNVSPDALLLALPTPVVPACSDVERGVTYLTAAASNAATVEQLALQAGLKKGGAYKGELVLAIFELGNSFRHGWGTAKDPVAAKQYYETAANLGDTDAMNEAAWCYLEGFGCKKDKVRHTARLYPSPHRSTCCALVMSSAAPVIVRPVIVRPFAAARYYRLAEKNGNKIMGNSWIWKEKYDPPGPDDAGKKKKR</sequence>
<feature type="zinc finger region" description="C3H1-type" evidence="4">
    <location>
        <begin position="251"/>
        <end position="279"/>
    </location>
</feature>